<accession>A0ACB9KHY4</accession>
<organism evidence="1 2">
    <name type="scientific">Bauhinia variegata</name>
    <name type="common">Purple orchid tree</name>
    <name type="synonym">Phanera variegata</name>
    <dbReference type="NCBI Taxonomy" id="167791"/>
    <lineage>
        <taxon>Eukaryota</taxon>
        <taxon>Viridiplantae</taxon>
        <taxon>Streptophyta</taxon>
        <taxon>Embryophyta</taxon>
        <taxon>Tracheophyta</taxon>
        <taxon>Spermatophyta</taxon>
        <taxon>Magnoliopsida</taxon>
        <taxon>eudicotyledons</taxon>
        <taxon>Gunneridae</taxon>
        <taxon>Pentapetalae</taxon>
        <taxon>rosids</taxon>
        <taxon>fabids</taxon>
        <taxon>Fabales</taxon>
        <taxon>Fabaceae</taxon>
        <taxon>Cercidoideae</taxon>
        <taxon>Cercideae</taxon>
        <taxon>Bauhiniinae</taxon>
        <taxon>Bauhinia</taxon>
    </lineage>
</organism>
<gene>
    <name evidence="1" type="ORF">L6164_036667</name>
</gene>
<dbReference type="Proteomes" id="UP000828941">
    <property type="component" value="Chromosome 14"/>
</dbReference>
<comment type="caution">
    <text evidence="1">The sequence shown here is derived from an EMBL/GenBank/DDBJ whole genome shotgun (WGS) entry which is preliminary data.</text>
</comment>
<evidence type="ECO:0000313" key="1">
    <source>
        <dbReference type="EMBL" id="KAI4296735.1"/>
    </source>
</evidence>
<dbReference type="EMBL" id="CM039439">
    <property type="protein sequence ID" value="KAI4296735.1"/>
    <property type="molecule type" value="Genomic_DNA"/>
</dbReference>
<evidence type="ECO:0000313" key="2">
    <source>
        <dbReference type="Proteomes" id="UP000828941"/>
    </source>
</evidence>
<proteinExistence type="predicted"/>
<sequence length="104" mass="12100">MAFMFMSFHSSASIEGHMAVYAALAVQVSNSVFVERFFTRNISNCVKIFLKVKLLPVSYMPPLPEEIYNCKVPTFRLCLKTVHSYIYSFCRLLYSYICKNPFFI</sequence>
<protein>
    <submittedName>
        <fullName evidence="1">Uncharacterized protein</fullName>
    </submittedName>
</protein>
<name>A0ACB9KHY4_BAUVA</name>
<reference evidence="1 2" key="1">
    <citation type="journal article" date="2022" name="DNA Res.">
        <title>Chromosomal-level genome assembly of the orchid tree Bauhinia variegata (Leguminosae; Cercidoideae) supports the allotetraploid origin hypothesis of Bauhinia.</title>
        <authorList>
            <person name="Zhong Y."/>
            <person name="Chen Y."/>
            <person name="Zheng D."/>
            <person name="Pang J."/>
            <person name="Liu Y."/>
            <person name="Luo S."/>
            <person name="Meng S."/>
            <person name="Qian L."/>
            <person name="Wei D."/>
            <person name="Dai S."/>
            <person name="Zhou R."/>
        </authorList>
    </citation>
    <scope>NUCLEOTIDE SEQUENCE [LARGE SCALE GENOMIC DNA]</scope>
    <source>
        <strain evidence="1">BV-YZ2020</strain>
    </source>
</reference>
<keyword evidence="2" id="KW-1185">Reference proteome</keyword>